<dbReference type="GO" id="GO:0005634">
    <property type="term" value="C:nucleus"/>
    <property type="evidence" value="ECO:0007669"/>
    <property type="project" value="TreeGrafter"/>
</dbReference>
<proteinExistence type="predicted"/>
<dbReference type="GO" id="GO:0005737">
    <property type="term" value="C:cytoplasm"/>
    <property type="evidence" value="ECO:0007669"/>
    <property type="project" value="TreeGrafter"/>
</dbReference>
<sequence length="444" mass="50164">MEANHGPCLHLVMSTLLYIANKAICLSRNYFHLLRDSFIFLDNIVYHGKKTFQKKTSEEQAEPPTRKIFWWFACLRSSDQDGTSTDVSQNASTIDTYTSSGGSCSVSDSEIIHADHPSDVTISIDDSCTGSQLSSQDTKSSDELHVSSVCERMGLSNVPYIPPGDLKRLMMMGYAHLSRRSGNGAVQLMRIKPTQVLCAVKTQYKHLNEETAGQHFLAFIFVWYDFPLFFRTFQARSEILKALQGLECIPTFFGVTLPQDDGPFPAIVQEFVRNGQSYTATSLYDATEKCLITKDNYLQVAIDICLALRDMHSRYWLHCDIKSDNIMLQTSSVADDTENLWDDVDSVASWEPTQDIYPTESNPNFKIKLIDFGLTLNMNDQEQYLQFTDERQAEVRKNSIHVAPEVITGQRPFSKASDVFSIGRVLKDLMSSETTFCCVLEINV</sequence>
<dbReference type="STRING" id="307972.A0A2G8KK54"/>
<dbReference type="EMBL" id="MRZV01000525">
    <property type="protein sequence ID" value="PIK48386.1"/>
    <property type="molecule type" value="Genomic_DNA"/>
</dbReference>
<organism evidence="2 3">
    <name type="scientific">Stichopus japonicus</name>
    <name type="common">Sea cucumber</name>
    <dbReference type="NCBI Taxonomy" id="307972"/>
    <lineage>
        <taxon>Eukaryota</taxon>
        <taxon>Metazoa</taxon>
        <taxon>Echinodermata</taxon>
        <taxon>Eleutherozoa</taxon>
        <taxon>Echinozoa</taxon>
        <taxon>Holothuroidea</taxon>
        <taxon>Aspidochirotacea</taxon>
        <taxon>Aspidochirotida</taxon>
        <taxon>Stichopodidae</taxon>
        <taxon>Apostichopus</taxon>
    </lineage>
</organism>
<dbReference type="GO" id="GO:0044773">
    <property type="term" value="P:mitotic DNA damage checkpoint signaling"/>
    <property type="evidence" value="ECO:0007669"/>
    <property type="project" value="TreeGrafter"/>
</dbReference>
<dbReference type="SMART" id="SM00220">
    <property type="entry name" value="S_TKc"/>
    <property type="match status" value="1"/>
</dbReference>
<dbReference type="PANTHER" id="PTHR44167">
    <property type="entry name" value="OVARIAN-SPECIFIC SERINE/THREONINE-PROTEIN KINASE LOK-RELATED"/>
    <property type="match status" value="1"/>
</dbReference>
<dbReference type="AlphaFoldDB" id="A0A2G8KK54"/>
<dbReference type="PROSITE" id="PS50011">
    <property type="entry name" value="PROTEIN_KINASE_DOM"/>
    <property type="match status" value="1"/>
</dbReference>
<evidence type="ECO:0000313" key="3">
    <source>
        <dbReference type="Proteomes" id="UP000230750"/>
    </source>
</evidence>
<feature type="domain" description="Protein kinase" evidence="1">
    <location>
        <begin position="175"/>
        <end position="444"/>
    </location>
</feature>
<dbReference type="InterPro" id="IPR011009">
    <property type="entry name" value="Kinase-like_dom_sf"/>
</dbReference>
<dbReference type="SUPFAM" id="SSF56112">
    <property type="entry name" value="Protein kinase-like (PK-like)"/>
    <property type="match status" value="1"/>
</dbReference>
<name>A0A2G8KK54_STIJA</name>
<gene>
    <name evidence="2" type="ORF">BSL78_14746</name>
</gene>
<dbReference type="InterPro" id="IPR000719">
    <property type="entry name" value="Prot_kinase_dom"/>
</dbReference>
<dbReference type="GO" id="GO:0005524">
    <property type="term" value="F:ATP binding"/>
    <property type="evidence" value="ECO:0007669"/>
    <property type="project" value="InterPro"/>
</dbReference>
<dbReference type="Pfam" id="PF00069">
    <property type="entry name" value="Pkinase"/>
    <property type="match status" value="1"/>
</dbReference>
<evidence type="ECO:0000259" key="1">
    <source>
        <dbReference type="PROSITE" id="PS50011"/>
    </source>
</evidence>
<dbReference type="Proteomes" id="UP000230750">
    <property type="component" value="Unassembled WGS sequence"/>
</dbReference>
<dbReference type="PANTHER" id="PTHR44167:SF24">
    <property type="entry name" value="SERINE_THREONINE-PROTEIN KINASE CHK2"/>
    <property type="match status" value="1"/>
</dbReference>
<reference evidence="2 3" key="1">
    <citation type="journal article" date="2017" name="PLoS Biol.">
        <title>The sea cucumber genome provides insights into morphological evolution and visceral regeneration.</title>
        <authorList>
            <person name="Zhang X."/>
            <person name="Sun L."/>
            <person name="Yuan J."/>
            <person name="Sun Y."/>
            <person name="Gao Y."/>
            <person name="Zhang L."/>
            <person name="Li S."/>
            <person name="Dai H."/>
            <person name="Hamel J.F."/>
            <person name="Liu C."/>
            <person name="Yu Y."/>
            <person name="Liu S."/>
            <person name="Lin W."/>
            <person name="Guo K."/>
            <person name="Jin S."/>
            <person name="Xu P."/>
            <person name="Storey K.B."/>
            <person name="Huan P."/>
            <person name="Zhang T."/>
            <person name="Zhou Y."/>
            <person name="Zhang J."/>
            <person name="Lin C."/>
            <person name="Li X."/>
            <person name="Xing L."/>
            <person name="Huo D."/>
            <person name="Sun M."/>
            <person name="Wang L."/>
            <person name="Mercier A."/>
            <person name="Li F."/>
            <person name="Yang H."/>
            <person name="Xiang J."/>
        </authorList>
    </citation>
    <scope>NUCLEOTIDE SEQUENCE [LARGE SCALE GENOMIC DNA]</scope>
    <source>
        <strain evidence="2">Shaxun</strain>
        <tissue evidence="2">Muscle</tissue>
    </source>
</reference>
<protein>
    <recommendedName>
        <fullName evidence="1">Protein kinase domain-containing protein</fullName>
    </recommendedName>
</protein>
<dbReference type="Gene3D" id="1.10.510.10">
    <property type="entry name" value="Transferase(Phosphotransferase) domain 1"/>
    <property type="match status" value="1"/>
</dbReference>
<comment type="caution">
    <text evidence="2">The sequence shown here is derived from an EMBL/GenBank/DDBJ whole genome shotgun (WGS) entry which is preliminary data.</text>
</comment>
<accession>A0A2G8KK54</accession>
<dbReference type="GO" id="GO:0004674">
    <property type="term" value="F:protein serine/threonine kinase activity"/>
    <property type="evidence" value="ECO:0007669"/>
    <property type="project" value="TreeGrafter"/>
</dbReference>
<keyword evidence="3" id="KW-1185">Reference proteome</keyword>
<evidence type="ECO:0000313" key="2">
    <source>
        <dbReference type="EMBL" id="PIK48386.1"/>
    </source>
</evidence>
<dbReference type="OrthoDB" id="6097776at2759"/>